<dbReference type="GO" id="GO:0000155">
    <property type="term" value="F:phosphorelay sensor kinase activity"/>
    <property type="evidence" value="ECO:0007669"/>
    <property type="project" value="InterPro"/>
</dbReference>
<keyword evidence="5 14" id="KW-0597">Phosphoprotein</keyword>
<keyword evidence="7" id="KW-0812">Transmembrane</keyword>
<dbReference type="InterPro" id="IPR003661">
    <property type="entry name" value="HisK_dim/P_dom"/>
</dbReference>
<dbReference type="InterPro" id="IPR004358">
    <property type="entry name" value="Sig_transdc_His_kin-like_C"/>
</dbReference>
<comment type="catalytic activity">
    <reaction evidence="1">
        <text>ATP + protein L-histidine = ADP + protein N-phospho-L-histidine.</text>
        <dbReference type="EC" id="2.7.13.3"/>
    </reaction>
</comment>
<dbReference type="FunFam" id="3.30.565.10:FF:000010">
    <property type="entry name" value="Sensor histidine kinase RcsC"/>
    <property type="match status" value="1"/>
</dbReference>
<comment type="subcellular location">
    <subcellularLocation>
        <location evidence="2">Cell membrane</location>
        <topology evidence="2">Multi-pass membrane protein</topology>
    </subcellularLocation>
</comment>
<feature type="modified residue" description="4-aspartylphosphate" evidence="14">
    <location>
        <position position="510"/>
    </location>
</feature>
<evidence type="ECO:0000259" key="16">
    <source>
        <dbReference type="PROSITE" id="PS50109"/>
    </source>
</evidence>
<dbReference type="EMBL" id="FWEV01000133">
    <property type="protein sequence ID" value="SLM30277.1"/>
    <property type="molecule type" value="Genomic_DNA"/>
</dbReference>
<dbReference type="Pfam" id="PF00512">
    <property type="entry name" value="HisKA"/>
    <property type="match status" value="1"/>
</dbReference>
<feature type="domain" description="Response regulatory" evidence="17">
    <location>
        <begin position="454"/>
        <end position="583"/>
    </location>
</feature>
<dbReference type="SMART" id="SM00388">
    <property type="entry name" value="HisKA"/>
    <property type="match status" value="1"/>
</dbReference>
<keyword evidence="19" id="KW-1185">Reference proteome</keyword>
<keyword evidence="4" id="KW-1003">Cell membrane</keyword>
<dbReference type="InterPro" id="IPR003594">
    <property type="entry name" value="HATPase_dom"/>
</dbReference>
<dbReference type="CDD" id="cd00082">
    <property type="entry name" value="HisKA"/>
    <property type="match status" value="1"/>
</dbReference>
<evidence type="ECO:0000256" key="3">
    <source>
        <dbReference type="ARBA" id="ARBA00012438"/>
    </source>
</evidence>
<dbReference type="Pfam" id="PF02518">
    <property type="entry name" value="HATPase_c"/>
    <property type="match status" value="1"/>
</dbReference>
<evidence type="ECO:0000256" key="8">
    <source>
        <dbReference type="ARBA" id="ARBA00022741"/>
    </source>
</evidence>
<dbReference type="SUPFAM" id="SSF47384">
    <property type="entry name" value="Homodimeric domain of signal transducing histidine kinase"/>
    <property type="match status" value="1"/>
</dbReference>
<dbReference type="PANTHER" id="PTHR45339">
    <property type="entry name" value="HYBRID SIGNAL TRANSDUCTION HISTIDINE KINASE J"/>
    <property type="match status" value="1"/>
</dbReference>
<keyword evidence="8" id="KW-0547">Nucleotide-binding</keyword>
<keyword evidence="11" id="KW-1133">Transmembrane helix</keyword>
<dbReference type="Gene3D" id="1.10.287.130">
    <property type="match status" value="1"/>
</dbReference>
<evidence type="ECO:0000256" key="12">
    <source>
        <dbReference type="ARBA" id="ARBA00023012"/>
    </source>
</evidence>
<evidence type="ECO:0000256" key="11">
    <source>
        <dbReference type="ARBA" id="ARBA00022989"/>
    </source>
</evidence>
<dbReference type="PRINTS" id="PR00344">
    <property type="entry name" value="BCTRLSENSOR"/>
</dbReference>
<dbReference type="Pfam" id="PF00072">
    <property type="entry name" value="Response_reg"/>
    <property type="match status" value="1"/>
</dbReference>
<feature type="domain" description="Histidine kinase" evidence="16">
    <location>
        <begin position="192"/>
        <end position="413"/>
    </location>
</feature>
<dbReference type="PANTHER" id="PTHR45339:SF1">
    <property type="entry name" value="HYBRID SIGNAL TRANSDUCTION HISTIDINE KINASE J"/>
    <property type="match status" value="1"/>
</dbReference>
<dbReference type="SMART" id="SM00387">
    <property type="entry name" value="HATPase_c"/>
    <property type="match status" value="1"/>
</dbReference>
<feature type="coiled-coil region" evidence="15">
    <location>
        <begin position="108"/>
        <end position="185"/>
    </location>
</feature>
<keyword evidence="10" id="KW-0067">ATP-binding</keyword>
<dbReference type="PROSITE" id="PS50110">
    <property type="entry name" value="RESPONSE_REGULATORY"/>
    <property type="match status" value="1"/>
</dbReference>
<organism evidence="18 19">
    <name type="scientific">Desulfamplus magnetovallimortis</name>
    <dbReference type="NCBI Taxonomy" id="1246637"/>
    <lineage>
        <taxon>Bacteria</taxon>
        <taxon>Pseudomonadati</taxon>
        <taxon>Thermodesulfobacteriota</taxon>
        <taxon>Desulfobacteria</taxon>
        <taxon>Desulfobacterales</taxon>
        <taxon>Desulfobacteraceae</taxon>
        <taxon>Desulfamplus</taxon>
    </lineage>
</organism>
<dbReference type="AlphaFoldDB" id="A0A1W1HCR5"/>
<name>A0A1W1HCR5_9BACT</name>
<keyword evidence="13" id="KW-0472">Membrane</keyword>
<evidence type="ECO:0000259" key="17">
    <source>
        <dbReference type="PROSITE" id="PS50110"/>
    </source>
</evidence>
<sequence>MLELETLFEEFEDTEKRNSRFLAILKRYLPKGQFYLSDDKVAASIPLDEKQLPSIESHDDAKKNLNEFYLEQMKITLLYKLPDNLNSEAVQPFLPNLLMLCQELCIKEEKVEEQHEMLETMKEQLNRKVAVFKKKYEEILVENHKNSMEYSTRLNSEIEKRTAELKQANKELIAARERAESASVAKSEFLANMSHEIRTPMNGVIGMVELLLQTNLNREQMHYAEAIHYSADALLDIINDILDYSKIEAGKLEMEDIPFDLNRVISNITDMMKINAEKKGLLYQVTIDDNIPARLVGDPGRLRQVLFNLCGNAVKFTREGSVTIKVLLLEETSNSALVRFNVIDSGIGIPEDRKNRLFQSFSQVDASMTRNYGGTGLGLAISKQLTELMGGTIGVESAEGKGSTFWFTVKFRKQRTKQENNAGESSFADSRFNRSAVDTEKRWEENIEKIKGLNILIAEDNPVNQKVLASILGTLKIKNIVIAENGKEAVDKLIYQYREKTSLFDIILMDGQMPVMTGLEATTKIREFENRTFPDKSRHTPIIAITAHAMVEDRDMFLKSGMDAYITKPIKRIVLMETILGLIFGL</sequence>
<evidence type="ECO:0000256" key="4">
    <source>
        <dbReference type="ARBA" id="ARBA00022475"/>
    </source>
</evidence>
<dbReference type="CDD" id="cd17546">
    <property type="entry name" value="REC_hyHK_CKI1_RcsC-like"/>
    <property type="match status" value="1"/>
</dbReference>
<evidence type="ECO:0000256" key="13">
    <source>
        <dbReference type="ARBA" id="ARBA00023136"/>
    </source>
</evidence>
<accession>A0A1W1HCR5</accession>
<evidence type="ECO:0000256" key="9">
    <source>
        <dbReference type="ARBA" id="ARBA00022777"/>
    </source>
</evidence>
<dbReference type="InterPro" id="IPR001789">
    <property type="entry name" value="Sig_transdc_resp-reg_receiver"/>
</dbReference>
<dbReference type="RefSeq" id="WP_080808039.1">
    <property type="nucleotide sequence ID" value="NZ_LT828559.1"/>
</dbReference>
<dbReference type="Proteomes" id="UP000191931">
    <property type="component" value="Unassembled WGS sequence"/>
</dbReference>
<evidence type="ECO:0000313" key="18">
    <source>
        <dbReference type="EMBL" id="SLM30277.1"/>
    </source>
</evidence>
<evidence type="ECO:0000256" key="2">
    <source>
        <dbReference type="ARBA" id="ARBA00004651"/>
    </source>
</evidence>
<dbReference type="SUPFAM" id="SSF52172">
    <property type="entry name" value="CheY-like"/>
    <property type="match status" value="1"/>
</dbReference>
<reference evidence="18 19" key="1">
    <citation type="submission" date="2017-03" db="EMBL/GenBank/DDBJ databases">
        <authorList>
            <person name="Afonso C.L."/>
            <person name="Miller P.J."/>
            <person name="Scott M.A."/>
            <person name="Spackman E."/>
            <person name="Goraichik I."/>
            <person name="Dimitrov K.M."/>
            <person name="Suarez D.L."/>
            <person name="Swayne D.E."/>
        </authorList>
    </citation>
    <scope>NUCLEOTIDE SEQUENCE [LARGE SCALE GENOMIC DNA]</scope>
    <source>
        <strain evidence="18">PRJEB14757</strain>
    </source>
</reference>
<dbReference type="InterPro" id="IPR036097">
    <property type="entry name" value="HisK_dim/P_sf"/>
</dbReference>
<dbReference type="OrthoDB" id="9816309at2"/>
<proteinExistence type="predicted"/>
<evidence type="ECO:0000256" key="15">
    <source>
        <dbReference type="SAM" id="Coils"/>
    </source>
</evidence>
<dbReference type="InterPro" id="IPR036890">
    <property type="entry name" value="HATPase_C_sf"/>
</dbReference>
<dbReference type="Gene3D" id="3.30.565.10">
    <property type="entry name" value="Histidine kinase-like ATPase, C-terminal domain"/>
    <property type="match status" value="1"/>
</dbReference>
<keyword evidence="9 18" id="KW-0418">Kinase</keyword>
<dbReference type="GO" id="GO:0005524">
    <property type="term" value="F:ATP binding"/>
    <property type="evidence" value="ECO:0007669"/>
    <property type="project" value="UniProtKB-KW"/>
</dbReference>
<dbReference type="CDD" id="cd16922">
    <property type="entry name" value="HATPase_EvgS-ArcB-TorS-like"/>
    <property type="match status" value="1"/>
</dbReference>
<gene>
    <name evidence="18" type="ORF">MTBBW1_2180025</name>
</gene>
<keyword evidence="12" id="KW-0902">Two-component regulatory system</keyword>
<evidence type="ECO:0000256" key="6">
    <source>
        <dbReference type="ARBA" id="ARBA00022679"/>
    </source>
</evidence>
<evidence type="ECO:0000256" key="10">
    <source>
        <dbReference type="ARBA" id="ARBA00022840"/>
    </source>
</evidence>
<dbReference type="EC" id="2.7.13.3" evidence="3"/>
<evidence type="ECO:0000256" key="14">
    <source>
        <dbReference type="PROSITE-ProRule" id="PRU00169"/>
    </source>
</evidence>
<evidence type="ECO:0000256" key="5">
    <source>
        <dbReference type="ARBA" id="ARBA00022553"/>
    </source>
</evidence>
<dbReference type="PROSITE" id="PS50109">
    <property type="entry name" value="HIS_KIN"/>
    <property type="match status" value="1"/>
</dbReference>
<dbReference type="GO" id="GO:0005886">
    <property type="term" value="C:plasma membrane"/>
    <property type="evidence" value="ECO:0007669"/>
    <property type="project" value="UniProtKB-SubCell"/>
</dbReference>
<evidence type="ECO:0000256" key="7">
    <source>
        <dbReference type="ARBA" id="ARBA00022692"/>
    </source>
</evidence>
<keyword evidence="15" id="KW-0175">Coiled coil</keyword>
<dbReference type="SUPFAM" id="SSF55874">
    <property type="entry name" value="ATPase domain of HSP90 chaperone/DNA topoisomerase II/histidine kinase"/>
    <property type="match status" value="1"/>
</dbReference>
<keyword evidence="6 18" id="KW-0808">Transferase</keyword>
<dbReference type="STRING" id="1246637.MTBBW1_2180025"/>
<dbReference type="InterPro" id="IPR005467">
    <property type="entry name" value="His_kinase_dom"/>
</dbReference>
<evidence type="ECO:0000313" key="19">
    <source>
        <dbReference type="Proteomes" id="UP000191931"/>
    </source>
</evidence>
<protein>
    <recommendedName>
        <fullName evidence="3">histidine kinase</fullName>
        <ecNumber evidence="3">2.7.13.3</ecNumber>
    </recommendedName>
</protein>
<evidence type="ECO:0000256" key="1">
    <source>
        <dbReference type="ARBA" id="ARBA00000085"/>
    </source>
</evidence>
<dbReference type="InterPro" id="IPR011006">
    <property type="entry name" value="CheY-like_superfamily"/>
</dbReference>
<dbReference type="Gene3D" id="3.40.50.2300">
    <property type="match status" value="1"/>
</dbReference>
<dbReference type="SMART" id="SM00448">
    <property type="entry name" value="REC"/>
    <property type="match status" value="1"/>
</dbReference>
<dbReference type="FunFam" id="1.10.287.130:FF:000003">
    <property type="entry name" value="Histidine kinase"/>
    <property type="match status" value="1"/>
</dbReference>